<feature type="region of interest" description="Disordered" evidence="1">
    <location>
        <begin position="64"/>
        <end position="84"/>
    </location>
</feature>
<dbReference type="OrthoDB" id="3921198at2759"/>
<reference evidence="3 4" key="1">
    <citation type="journal article" date="2018" name="IMA Fungus">
        <title>IMA Genome-F 9: Draft genome sequence of Annulohypoxylon stygium, Aspergillus mulundensis, Berkeleyomyces basicola (syn. Thielaviopsis basicola), Ceratocystis smalleyi, two Cercospora beticola strains, Coleophoma cylindrospora, Fusarium fracticaudum, Phialophora cf. hyalina, and Morchella septimelata.</title>
        <authorList>
            <person name="Wingfield B.D."/>
            <person name="Bills G.F."/>
            <person name="Dong Y."/>
            <person name="Huang W."/>
            <person name="Nel W.J."/>
            <person name="Swalarsk-Parry B.S."/>
            <person name="Vaghefi N."/>
            <person name="Wilken P.M."/>
            <person name="An Z."/>
            <person name="de Beer Z.W."/>
            <person name="De Vos L."/>
            <person name="Chen L."/>
            <person name="Duong T.A."/>
            <person name="Gao Y."/>
            <person name="Hammerbacher A."/>
            <person name="Kikkert J.R."/>
            <person name="Li Y."/>
            <person name="Li H."/>
            <person name="Li K."/>
            <person name="Li Q."/>
            <person name="Liu X."/>
            <person name="Ma X."/>
            <person name="Naidoo K."/>
            <person name="Pethybridge S.J."/>
            <person name="Sun J."/>
            <person name="Steenkamp E.T."/>
            <person name="van der Nest M.A."/>
            <person name="van Wyk S."/>
            <person name="Wingfield M.J."/>
            <person name="Xiong C."/>
            <person name="Yue Q."/>
            <person name="Zhang X."/>
        </authorList>
    </citation>
    <scope>NUCLEOTIDE SEQUENCE [LARGE SCALE GENOMIC DNA]</scope>
    <source>
        <strain evidence="3 4">BP6252</strain>
    </source>
</reference>
<dbReference type="EMBL" id="PDLM01000014">
    <property type="protein sequence ID" value="RDW62151.1"/>
    <property type="molecule type" value="Genomic_DNA"/>
</dbReference>
<feature type="region of interest" description="Disordered" evidence="1">
    <location>
        <begin position="187"/>
        <end position="224"/>
    </location>
</feature>
<dbReference type="Proteomes" id="UP000256645">
    <property type="component" value="Unassembled WGS sequence"/>
</dbReference>
<evidence type="ECO:0000256" key="2">
    <source>
        <dbReference type="SAM" id="Phobius"/>
    </source>
</evidence>
<evidence type="ECO:0000313" key="4">
    <source>
        <dbReference type="Proteomes" id="UP000256645"/>
    </source>
</evidence>
<evidence type="ECO:0000256" key="1">
    <source>
        <dbReference type="SAM" id="MobiDB-lite"/>
    </source>
</evidence>
<feature type="compositionally biased region" description="Low complexity" evidence="1">
    <location>
        <begin position="74"/>
        <end position="84"/>
    </location>
</feature>
<keyword evidence="2" id="KW-0812">Transmembrane</keyword>
<organism evidence="3 4">
    <name type="scientific">Coleophoma cylindrospora</name>
    <dbReference type="NCBI Taxonomy" id="1849047"/>
    <lineage>
        <taxon>Eukaryota</taxon>
        <taxon>Fungi</taxon>
        <taxon>Dikarya</taxon>
        <taxon>Ascomycota</taxon>
        <taxon>Pezizomycotina</taxon>
        <taxon>Leotiomycetes</taxon>
        <taxon>Helotiales</taxon>
        <taxon>Dermateaceae</taxon>
        <taxon>Coleophoma</taxon>
    </lineage>
</organism>
<keyword evidence="2" id="KW-0472">Membrane</keyword>
<evidence type="ECO:0000313" key="3">
    <source>
        <dbReference type="EMBL" id="RDW62151.1"/>
    </source>
</evidence>
<dbReference type="AlphaFoldDB" id="A0A3D8QKA6"/>
<keyword evidence="2" id="KW-1133">Transmembrane helix</keyword>
<name>A0A3D8QKA6_9HELO</name>
<protein>
    <submittedName>
        <fullName evidence="3">Uncharacterized protein</fullName>
    </submittedName>
</protein>
<accession>A0A3D8QKA6</accession>
<feature type="region of interest" description="Disordered" evidence="1">
    <location>
        <begin position="1"/>
        <end position="38"/>
    </location>
</feature>
<keyword evidence="4" id="KW-1185">Reference proteome</keyword>
<feature type="compositionally biased region" description="Low complexity" evidence="1">
    <location>
        <begin position="418"/>
        <end position="439"/>
    </location>
</feature>
<feature type="compositionally biased region" description="Low complexity" evidence="1">
    <location>
        <begin position="191"/>
        <end position="211"/>
    </location>
</feature>
<feature type="transmembrane region" description="Helical" evidence="2">
    <location>
        <begin position="527"/>
        <end position="546"/>
    </location>
</feature>
<feature type="transmembrane region" description="Helical" evidence="2">
    <location>
        <begin position="561"/>
        <end position="580"/>
    </location>
</feature>
<feature type="region of interest" description="Disordered" evidence="1">
    <location>
        <begin position="414"/>
        <end position="456"/>
    </location>
</feature>
<comment type="caution">
    <text evidence="3">The sequence shown here is derived from an EMBL/GenBank/DDBJ whole genome shotgun (WGS) entry which is preliminary data.</text>
</comment>
<gene>
    <name evidence="3" type="ORF">BP6252_11584</name>
</gene>
<proteinExistence type="predicted"/>
<sequence length="650" mass="71296">MVPPLQSHAPTRALSTSSRKSRRRSTLSSSTTPHKYPIPISKEKFDRALELWKAYEFAEFKERNDASTPGIPGARSATAASTTSRAATSVSVSTTGELAERVDTMMNFNDTSAATGSGANAIAYTGVQVRVPKRKPLSPKARAKAELIRFLGACGTCHARRVKCPWEHHDINSLKIACSRETLGPHSIVQRSRSQRSQSSNTSSSRGSSGTVAPRSPSMAGPSQDFTSLLGIGSALNETTTSAAMILELESQATIASEDSMRPSVRTAEINAPSDLESDAFSALLAEQSHNPYGMYTDHQHLLIGKFRRFADDTGMYRGQFDCAYLGDCREHFTLAEDLQVHFEVAHFQYQRLNPAHFYFCSICATLHTQRPSSDLRTGVCNKCGRQGSLELWIYGKFLTSTYDHRYYPDQQAVGRMSAQPSSPSRSVPSSESGLSLRRGGTGSDGQRNADASIDFQRGPYHQGGASYLQPNHGGHGYGHGQQQYGYPSPSNWYHEACPEHIALWVVPRDQGKKPAGQMSIRKMTGLLVALFFACMYGPDTCAWMAKSTRHGYRVPNLENHLPAFGFMTGMVSFAAYWWVKHIAGRRSREDGWERRVHASPDGVPVALYAAMVTAGHGLGEHSTALHTLVYWELGTRGWDFHGGVAGRGE</sequence>